<proteinExistence type="predicted"/>
<dbReference type="SMART" id="SM00256">
    <property type="entry name" value="FBOX"/>
    <property type="match status" value="1"/>
</dbReference>
<dbReference type="PANTHER" id="PTHR31111:SF43">
    <property type="entry name" value="F-BOX ASSOCIATED UBIQUITINATION EFFECTOR FAMILY PROTEIN"/>
    <property type="match status" value="1"/>
</dbReference>
<dbReference type="RefSeq" id="XP_019086218.1">
    <property type="nucleotide sequence ID" value="XM_019230673.1"/>
</dbReference>
<dbReference type="InterPro" id="IPR013187">
    <property type="entry name" value="F-box-assoc_dom_typ3"/>
</dbReference>
<gene>
    <name evidence="3" type="primary">LOC104720105</name>
</gene>
<evidence type="ECO:0000313" key="2">
    <source>
        <dbReference type="Proteomes" id="UP000694864"/>
    </source>
</evidence>
<dbReference type="GeneID" id="104720105"/>
<dbReference type="SUPFAM" id="SSF50965">
    <property type="entry name" value="Galactose oxidase, central domain"/>
    <property type="match status" value="1"/>
</dbReference>
<dbReference type="InterPro" id="IPR036047">
    <property type="entry name" value="F-box-like_dom_sf"/>
</dbReference>
<evidence type="ECO:0000259" key="1">
    <source>
        <dbReference type="SMART" id="SM00256"/>
    </source>
</evidence>
<dbReference type="InterPro" id="IPR011043">
    <property type="entry name" value="Gal_Oxase/kelch_b-propeller"/>
</dbReference>
<accession>A0ABM1QHI0</accession>
<dbReference type="Pfam" id="PF00646">
    <property type="entry name" value="F-box"/>
    <property type="match status" value="1"/>
</dbReference>
<dbReference type="InterPro" id="IPR001810">
    <property type="entry name" value="F-box_dom"/>
</dbReference>
<dbReference type="NCBIfam" id="TIGR01640">
    <property type="entry name" value="F_box_assoc_1"/>
    <property type="match status" value="1"/>
</dbReference>
<protein>
    <submittedName>
        <fullName evidence="3">F-box protein At4g21240</fullName>
    </submittedName>
</protein>
<dbReference type="Proteomes" id="UP000694864">
    <property type="component" value="Chromosome 10"/>
</dbReference>
<dbReference type="InterPro" id="IPR017451">
    <property type="entry name" value="F-box-assoc_interact_dom"/>
</dbReference>
<sequence length="403" mass="47196">MEKRDEKLKVIHRIKNSLSDCFHGDDKYENDKISSDHEYIPIDLTREILMRLPAKSILRFHCVSKLWLSITTQQDFINSFTVRQSSIPPQSLLLTFTDSDIERKRFFCMLPLNEKSTSYSDVDNFHIMPPLKDCRQYSCSSISINGLITFGNKTEIVIWNPTMKEHITLLKPKTVGSLLEYDPMDNTYKLLLMGCYSDKLEEEYQNPQILTLGSQESWRVTKNSPHHLASSDYYCIKGVVYYRAYISSFPKEILAMRFKRIIMSFDVRSEQFKSIQIPSRVPRHESNLHESILSYQGKLAWVCSYSNIIKIWVWQGAEKQDWSENEFVIPLPIRDLLGRTWSLNGATSTGEFIYVVSGKLFKDISVFYYDPVRETIRSVKGLDYEKFRRCYGSRNDRMSFLNI</sequence>
<keyword evidence="2" id="KW-1185">Reference proteome</keyword>
<evidence type="ECO:0000313" key="3">
    <source>
        <dbReference type="RefSeq" id="XP_019086218.1"/>
    </source>
</evidence>
<feature type="domain" description="F-box" evidence="1">
    <location>
        <begin position="40"/>
        <end position="80"/>
    </location>
</feature>
<name>A0ABM1QHI0_CAMSA</name>
<organism evidence="2 3">
    <name type="scientific">Camelina sativa</name>
    <name type="common">False flax</name>
    <name type="synonym">Myagrum sativum</name>
    <dbReference type="NCBI Taxonomy" id="90675"/>
    <lineage>
        <taxon>Eukaryota</taxon>
        <taxon>Viridiplantae</taxon>
        <taxon>Streptophyta</taxon>
        <taxon>Embryophyta</taxon>
        <taxon>Tracheophyta</taxon>
        <taxon>Spermatophyta</taxon>
        <taxon>Magnoliopsida</taxon>
        <taxon>eudicotyledons</taxon>
        <taxon>Gunneridae</taxon>
        <taxon>Pentapetalae</taxon>
        <taxon>rosids</taxon>
        <taxon>malvids</taxon>
        <taxon>Brassicales</taxon>
        <taxon>Brassicaceae</taxon>
        <taxon>Camelineae</taxon>
        <taxon>Camelina</taxon>
    </lineage>
</organism>
<dbReference type="SUPFAM" id="SSF81383">
    <property type="entry name" value="F-box domain"/>
    <property type="match status" value="1"/>
</dbReference>
<reference evidence="2" key="1">
    <citation type="journal article" date="2014" name="Nat. Commun.">
        <title>The emerging biofuel crop Camelina sativa retains a highly undifferentiated hexaploid genome structure.</title>
        <authorList>
            <person name="Kagale S."/>
            <person name="Koh C."/>
            <person name="Nixon J."/>
            <person name="Bollina V."/>
            <person name="Clarke W.E."/>
            <person name="Tuteja R."/>
            <person name="Spillane C."/>
            <person name="Robinson S.J."/>
            <person name="Links M.G."/>
            <person name="Clarke C."/>
            <person name="Higgins E.E."/>
            <person name="Huebert T."/>
            <person name="Sharpe A.G."/>
            <person name="Parkin I.A."/>
        </authorList>
    </citation>
    <scope>NUCLEOTIDE SEQUENCE [LARGE SCALE GENOMIC DNA]</scope>
    <source>
        <strain evidence="2">cv. DH55</strain>
    </source>
</reference>
<dbReference type="Pfam" id="PF08268">
    <property type="entry name" value="FBA_3"/>
    <property type="match status" value="1"/>
</dbReference>
<reference evidence="3" key="2">
    <citation type="submission" date="2025-08" db="UniProtKB">
        <authorList>
            <consortium name="RefSeq"/>
        </authorList>
    </citation>
    <scope>IDENTIFICATION</scope>
    <source>
        <tissue evidence="3">Leaf</tissue>
    </source>
</reference>
<dbReference type="PANTHER" id="PTHR31111">
    <property type="entry name" value="BNAA05G37150D PROTEIN-RELATED"/>
    <property type="match status" value="1"/>
</dbReference>